<dbReference type="AlphaFoldDB" id="A0A1G2BEN8"/>
<organism evidence="2 3">
    <name type="scientific">Candidatus Kerfeldbacteria bacterium RIFOXYB2_FULL_38_14</name>
    <dbReference type="NCBI Taxonomy" id="1798547"/>
    <lineage>
        <taxon>Bacteria</taxon>
        <taxon>Candidatus Kerfeldiibacteriota</taxon>
    </lineage>
</organism>
<comment type="caution">
    <text evidence="2">The sequence shown here is derived from an EMBL/GenBank/DDBJ whole genome shotgun (WGS) entry which is preliminary data.</text>
</comment>
<protein>
    <recommendedName>
        <fullName evidence="4">DUF3137 domain-containing protein</fullName>
    </recommendedName>
</protein>
<keyword evidence="1" id="KW-0472">Membrane</keyword>
<sequence length="375" mass="42643">MNKYGAIFIIAVLVLVIGTMSLSLFLSSHTAIYSLENNLGYFTPLIFAVIVFIIIAIVKIFFEHKYKKGKMPEQKLYAQDKISFQKRFLHVVVPAQEDTQKKFKKSKVQQEIKKAHILFLALILGIGILALLPVKTKMLLSNFNFGYLAAAIVIPLAFYLGKRMFRAVNYDVNKDIKSSIDPILKQLNSCEPQTNLTTDFSITSKFASNFFIDANIINSSFVMSGLYHDKKVLYNYTASFTTKSSRIFSVSIPSTVANVGECYVELKNMKNFPDFNIQEREEYKNKPTTFQDRFITQGITIGNVPHYLQQKLFSYNRGVHISLKQNKLYYKNNYVGSLAAPHDVYSVVLLLDILTDLAKNLENFSSSQPTIFGVK</sequence>
<evidence type="ECO:0000256" key="1">
    <source>
        <dbReference type="SAM" id="Phobius"/>
    </source>
</evidence>
<keyword evidence="1" id="KW-0812">Transmembrane</keyword>
<keyword evidence="1" id="KW-1133">Transmembrane helix</keyword>
<feature type="transmembrane region" description="Helical" evidence="1">
    <location>
        <begin position="39"/>
        <end position="62"/>
    </location>
</feature>
<dbReference type="EMBL" id="MHKI01000017">
    <property type="protein sequence ID" value="OGY86657.1"/>
    <property type="molecule type" value="Genomic_DNA"/>
</dbReference>
<evidence type="ECO:0000313" key="3">
    <source>
        <dbReference type="Proteomes" id="UP000176420"/>
    </source>
</evidence>
<evidence type="ECO:0000313" key="2">
    <source>
        <dbReference type="EMBL" id="OGY86657.1"/>
    </source>
</evidence>
<name>A0A1G2BEN8_9BACT</name>
<accession>A0A1G2BEN8</accession>
<feature type="transmembrane region" description="Helical" evidence="1">
    <location>
        <begin position="115"/>
        <end position="134"/>
    </location>
</feature>
<dbReference type="Proteomes" id="UP000176420">
    <property type="component" value="Unassembled WGS sequence"/>
</dbReference>
<proteinExistence type="predicted"/>
<feature type="transmembrane region" description="Helical" evidence="1">
    <location>
        <begin position="7"/>
        <end position="27"/>
    </location>
</feature>
<evidence type="ECO:0008006" key="4">
    <source>
        <dbReference type="Google" id="ProtNLM"/>
    </source>
</evidence>
<reference evidence="2 3" key="1">
    <citation type="journal article" date="2016" name="Nat. Commun.">
        <title>Thousands of microbial genomes shed light on interconnected biogeochemical processes in an aquifer system.</title>
        <authorList>
            <person name="Anantharaman K."/>
            <person name="Brown C.T."/>
            <person name="Hug L.A."/>
            <person name="Sharon I."/>
            <person name="Castelle C.J."/>
            <person name="Probst A.J."/>
            <person name="Thomas B.C."/>
            <person name="Singh A."/>
            <person name="Wilkins M.J."/>
            <person name="Karaoz U."/>
            <person name="Brodie E.L."/>
            <person name="Williams K.H."/>
            <person name="Hubbard S.S."/>
            <person name="Banfield J.F."/>
        </authorList>
    </citation>
    <scope>NUCLEOTIDE SEQUENCE [LARGE SCALE GENOMIC DNA]</scope>
</reference>
<feature type="transmembrane region" description="Helical" evidence="1">
    <location>
        <begin position="140"/>
        <end position="160"/>
    </location>
</feature>
<gene>
    <name evidence="2" type="ORF">A2319_02880</name>
</gene>